<dbReference type="AlphaFoldDB" id="A0A3D9S254"/>
<evidence type="ECO:0000313" key="2">
    <source>
        <dbReference type="EMBL" id="REE82722.1"/>
    </source>
</evidence>
<evidence type="ECO:0000259" key="1">
    <source>
        <dbReference type="Pfam" id="PF08241"/>
    </source>
</evidence>
<dbReference type="GO" id="GO:0008757">
    <property type="term" value="F:S-adenosylmethionine-dependent methyltransferase activity"/>
    <property type="evidence" value="ECO:0007669"/>
    <property type="project" value="InterPro"/>
</dbReference>
<keyword evidence="2" id="KW-0808">Transferase</keyword>
<feature type="domain" description="Methyltransferase type 11" evidence="1">
    <location>
        <begin position="128"/>
        <end position="189"/>
    </location>
</feature>
<dbReference type="EMBL" id="QTTN01000017">
    <property type="protein sequence ID" value="REE82722.1"/>
    <property type="molecule type" value="Genomic_DNA"/>
</dbReference>
<proteinExistence type="predicted"/>
<dbReference type="InterPro" id="IPR029063">
    <property type="entry name" value="SAM-dependent_MTases_sf"/>
</dbReference>
<dbReference type="Proteomes" id="UP000256304">
    <property type="component" value="Unassembled WGS sequence"/>
</dbReference>
<gene>
    <name evidence="2" type="ORF">A8990_11786</name>
</gene>
<dbReference type="InterPro" id="IPR013216">
    <property type="entry name" value="Methyltransf_11"/>
</dbReference>
<sequence>MSMSMGSSKGYPQTGVAVTCRSFEEYVRMFDLEDVDLHACGKLLDIAAGASSFTADACERGLDAYAVDPRYAKLSEQLAAEAREEIDVSTAKLMSVGGKYDLSYYGSFEQHRAGRIRSLESFAAQYSRDEERKKRYLAGSLPSLPYSDGEFGIVLCSHFLFLYEDQFDYEFHLRAVMEMIRVCKPGGIVRIYPIVSLRWEPYSELERLRSDLGRNGVTTGLFQSKLPFIPGSELGLFAQF</sequence>
<evidence type="ECO:0000313" key="3">
    <source>
        <dbReference type="Proteomes" id="UP000256304"/>
    </source>
</evidence>
<comment type="caution">
    <text evidence="2">The sequence shown here is derived from an EMBL/GenBank/DDBJ whole genome shotgun (WGS) entry which is preliminary data.</text>
</comment>
<dbReference type="Gene3D" id="3.40.50.150">
    <property type="entry name" value="Vaccinia Virus protein VP39"/>
    <property type="match status" value="1"/>
</dbReference>
<dbReference type="SUPFAM" id="SSF53335">
    <property type="entry name" value="S-adenosyl-L-methionine-dependent methyltransferases"/>
    <property type="match status" value="1"/>
</dbReference>
<dbReference type="Pfam" id="PF08241">
    <property type="entry name" value="Methyltransf_11"/>
    <property type="match status" value="1"/>
</dbReference>
<organism evidence="2 3">
    <name type="scientific">Paenibacillus taihuensis</name>
    <dbReference type="NCBI Taxonomy" id="1156355"/>
    <lineage>
        <taxon>Bacteria</taxon>
        <taxon>Bacillati</taxon>
        <taxon>Bacillota</taxon>
        <taxon>Bacilli</taxon>
        <taxon>Bacillales</taxon>
        <taxon>Paenibacillaceae</taxon>
        <taxon>Paenibacillus</taxon>
    </lineage>
</organism>
<protein>
    <submittedName>
        <fullName evidence="2">Methyltransferase family protein</fullName>
    </submittedName>
</protein>
<accession>A0A3D9S254</accession>
<keyword evidence="3" id="KW-1185">Reference proteome</keyword>
<reference evidence="2 3" key="1">
    <citation type="submission" date="2018-08" db="EMBL/GenBank/DDBJ databases">
        <title>Genomic Encyclopedia of Type Strains, Phase III (KMG-III): the genomes of soil and plant-associated and newly described type strains.</title>
        <authorList>
            <person name="Whitman W."/>
        </authorList>
    </citation>
    <scope>NUCLEOTIDE SEQUENCE [LARGE SCALE GENOMIC DNA]</scope>
    <source>
        <strain evidence="2 3">CGMCC 1.10966</strain>
    </source>
</reference>
<dbReference type="GO" id="GO:0032259">
    <property type="term" value="P:methylation"/>
    <property type="evidence" value="ECO:0007669"/>
    <property type="project" value="UniProtKB-KW"/>
</dbReference>
<keyword evidence="2" id="KW-0489">Methyltransferase</keyword>
<name>A0A3D9S254_9BACL</name>